<evidence type="ECO:0000256" key="3">
    <source>
        <dbReference type="SAM" id="Phobius"/>
    </source>
</evidence>
<dbReference type="Pfam" id="PF04977">
    <property type="entry name" value="DivIC"/>
    <property type="match status" value="1"/>
</dbReference>
<evidence type="ECO:0000313" key="5">
    <source>
        <dbReference type="Proteomes" id="UP000190814"/>
    </source>
</evidence>
<dbReference type="RefSeq" id="WP_078766495.1">
    <property type="nucleotide sequence ID" value="NZ_FUXZ01000009.1"/>
</dbReference>
<evidence type="ECO:0000313" key="4">
    <source>
        <dbReference type="EMBL" id="SKA68664.1"/>
    </source>
</evidence>
<name>A0A1T4VUH8_9FIRM</name>
<keyword evidence="1" id="KW-0175">Coiled coil</keyword>
<dbReference type="OrthoDB" id="1778647at2"/>
<dbReference type="Proteomes" id="UP000190814">
    <property type="component" value="Unassembled WGS sequence"/>
</dbReference>
<keyword evidence="3" id="KW-1133">Transmembrane helix</keyword>
<organism evidence="4 5">
    <name type="scientific">Eubacterium uniforme</name>
    <dbReference type="NCBI Taxonomy" id="39495"/>
    <lineage>
        <taxon>Bacteria</taxon>
        <taxon>Bacillati</taxon>
        <taxon>Bacillota</taxon>
        <taxon>Clostridia</taxon>
        <taxon>Eubacteriales</taxon>
        <taxon>Eubacteriaceae</taxon>
        <taxon>Eubacterium</taxon>
    </lineage>
</organism>
<evidence type="ECO:0000256" key="2">
    <source>
        <dbReference type="SAM" id="MobiDB-lite"/>
    </source>
</evidence>
<protein>
    <submittedName>
        <fullName evidence="4">Septum formation initiator</fullName>
    </submittedName>
</protein>
<dbReference type="EMBL" id="FUXZ01000009">
    <property type="protein sequence ID" value="SKA68664.1"/>
    <property type="molecule type" value="Genomic_DNA"/>
</dbReference>
<proteinExistence type="predicted"/>
<keyword evidence="5" id="KW-1185">Reference proteome</keyword>
<evidence type="ECO:0000256" key="1">
    <source>
        <dbReference type="SAM" id="Coils"/>
    </source>
</evidence>
<feature type="coiled-coil region" evidence="1">
    <location>
        <begin position="96"/>
        <end position="130"/>
    </location>
</feature>
<keyword evidence="3" id="KW-0812">Transmembrane</keyword>
<sequence>MADYNNRRSNSRRQIENRNHSSRNRRRNDSYIHGNVVTAPQYEEAPRRSRVYRDGKRVADTKKGIRYREAMAHYSLPYCFVICVLVAVTIYLGILSIKVNNDVTKKQNSINQLEQEINILTSENEVYNYNVNSYVDTDYIIKTAKKKLGMVEAKPDQINYYKKSSSEYMKQLEDIPEK</sequence>
<dbReference type="STRING" id="39495.SAMN02745111_01646"/>
<feature type="region of interest" description="Disordered" evidence="2">
    <location>
        <begin position="1"/>
        <end position="33"/>
    </location>
</feature>
<keyword evidence="3" id="KW-0472">Membrane</keyword>
<dbReference type="AlphaFoldDB" id="A0A1T4VUH8"/>
<feature type="transmembrane region" description="Helical" evidence="3">
    <location>
        <begin position="76"/>
        <end position="97"/>
    </location>
</feature>
<accession>A0A1T4VUH8</accession>
<dbReference type="InterPro" id="IPR007060">
    <property type="entry name" value="FtsL/DivIC"/>
</dbReference>
<reference evidence="4 5" key="1">
    <citation type="submission" date="2017-02" db="EMBL/GenBank/DDBJ databases">
        <authorList>
            <person name="Peterson S.W."/>
        </authorList>
    </citation>
    <scope>NUCLEOTIDE SEQUENCE [LARGE SCALE GENOMIC DNA]</scope>
    <source>
        <strain evidence="4 5">ATCC 35992</strain>
    </source>
</reference>
<gene>
    <name evidence="4" type="ORF">SAMN02745111_01646</name>
</gene>